<proteinExistence type="predicted"/>
<dbReference type="KEGG" id="talb:FTW19_21310"/>
<dbReference type="EMBL" id="CP042806">
    <property type="protein sequence ID" value="QEE30295.1"/>
    <property type="molecule type" value="Genomic_DNA"/>
</dbReference>
<feature type="domain" description="HTH lacI-type" evidence="4">
    <location>
        <begin position="6"/>
        <end position="62"/>
    </location>
</feature>
<dbReference type="GO" id="GO:0003700">
    <property type="term" value="F:DNA-binding transcription factor activity"/>
    <property type="evidence" value="ECO:0007669"/>
    <property type="project" value="TreeGrafter"/>
</dbReference>
<dbReference type="Gene3D" id="1.10.260.40">
    <property type="entry name" value="lambda repressor-like DNA-binding domains"/>
    <property type="match status" value="1"/>
</dbReference>
<keyword evidence="1" id="KW-0805">Transcription regulation</keyword>
<dbReference type="PROSITE" id="PS50932">
    <property type="entry name" value="HTH_LACI_2"/>
    <property type="match status" value="1"/>
</dbReference>
<evidence type="ECO:0000259" key="4">
    <source>
        <dbReference type="PROSITE" id="PS50932"/>
    </source>
</evidence>
<dbReference type="PANTHER" id="PTHR30146">
    <property type="entry name" value="LACI-RELATED TRANSCRIPTIONAL REPRESSOR"/>
    <property type="match status" value="1"/>
</dbReference>
<dbReference type="InterPro" id="IPR046335">
    <property type="entry name" value="LacI/GalR-like_sensor"/>
</dbReference>
<name>A0A5B9EGM6_9BACT</name>
<evidence type="ECO:0000313" key="5">
    <source>
        <dbReference type="EMBL" id="QEE30295.1"/>
    </source>
</evidence>
<dbReference type="OrthoDB" id="9788209at2"/>
<dbReference type="GO" id="GO:0000976">
    <property type="term" value="F:transcription cis-regulatory region binding"/>
    <property type="evidence" value="ECO:0007669"/>
    <property type="project" value="TreeGrafter"/>
</dbReference>
<dbReference type="InterPro" id="IPR000843">
    <property type="entry name" value="HTH_LacI"/>
</dbReference>
<gene>
    <name evidence="5" type="ORF">FTW19_21310</name>
</gene>
<organism evidence="5 6">
    <name type="scientific">Terriglobus albidus</name>
    <dbReference type="NCBI Taxonomy" id="1592106"/>
    <lineage>
        <taxon>Bacteria</taxon>
        <taxon>Pseudomonadati</taxon>
        <taxon>Acidobacteriota</taxon>
        <taxon>Terriglobia</taxon>
        <taxon>Terriglobales</taxon>
        <taxon>Acidobacteriaceae</taxon>
        <taxon>Terriglobus</taxon>
    </lineage>
</organism>
<dbReference type="SMART" id="SM00354">
    <property type="entry name" value="HTH_LACI"/>
    <property type="match status" value="1"/>
</dbReference>
<protein>
    <submittedName>
        <fullName evidence="5">LacI family transcriptional regulator</fullName>
    </submittedName>
</protein>
<keyword evidence="3" id="KW-0804">Transcription</keyword>
<dbReference type="SUPFAM" id="SSF53822">
    <property type="entry name" value="Periplasmic binding protein-like I"/>
    <property type="match status" value="1"/>
</dbReference>
<dbReference type="CDD" id="cd06267">
    <property type="entry name" value="PBP1_LacI_sugar_binding-like"/>
    <property type="match status" value="1"/>
</dbReference>
<keyword evidence="6" id="KW-1185">Reference proteome</keyword>
<sequence>MRSSAPKLADIAKAAGVSIAAVSIALNKTGSPRVSAQLRERIIQIAREMGYKPNELARALAEKRTRLLGLVVPMRDPIFFNQFIAQALSGIQSALMRRGYNLLIFSPTGKPGRETRDQMLESRFTDGIIFINTRSCTSQDVNKTIDELQRAQIKFSMINSYYGKAPINYVGVDDAAIGQAAAEYLAEHGHRQVAFFSGSATLPGHQRLVAGLRKGLAGYGLDLPQERIGCTGYERAEGIRILDTWFSTKRKRPTAIFTADDQLLLDFYDYAEMRGISIPGDIAVLNRGNTGSSDHLRPRPTTFTIPTFRMGELAADLLIDTIENAGVLPQRVFLPYELIPGSTA</sequence>
<dbReference type="PANTHER" id="PTHR30146:SF109">
    <property type="entry name" value="HTH-TYPE TRANSCRIPTIONAL REGULATOR GALS"/>
    <property type="match status" value="1"/>
</dbReference>
<dbReference type="InterPro" id="IPR028082">
    <property type="entry name" value="Peripla_BP_I"/>
</dbReference>
<dbReference type="SUPFAM" id="SSF47413">
    <property type="entry name" value="lambda repressor-like DNA-binding domains"/>
    <property type="match status" value="1"/>
</dbReference>
<dbReference type="Pfam" id="PF00356">
    <property type="entry name" value="LacI"/>
    <property type="match status" value="1"/>
</dbReference>
<dbReference type="Proteomes" id="UP000321820">
    <property type="component" value="Chromosome"/>
</dbReference>
<evidence type="ECO:0000256" key="1">
    <source>
        <dbReference type="ARBA" id="ARBA00023015"/>
    </source>
</evidence>
<keyword evidence="2" id="KW-0238">DNA-binding</keyword>
<evidence type="ECO:0000313" key="6">
    <source>
        <dbReference type="Proteomes" id="UP000321820"/>
    </source>
</evidence>
<dbReference type="AlphaFoldDB" id="A0A5B9EGM6"/>
<dbReference type="CDD" id="cd01392">
    <property type="entry name" value="HTH_LacI"/>
    <property type="match status" value="1"/>
</dbReference>
<dbReference type="Gene3D" id="3.40.50.2300">
    <property type="match status" value="2"/>
</dbReference>
<dbReference type="Pfam" id="PF13377">
    <property type="entry name" value="Peripla_BP_3"/>
    <property type="match status" value="1"/>
</dbReference>
<dbReference type="RefSeq" id="WP_147649564.1">
    <property type="nucleotide sequence ID" value="NZ_CP042806.1"/>
</dbReference>
<accession>A0A5B9EGM6</accession>
<dbReference type="InterPro" id="IPR010982">
    <property type="entry name" value="Lambda_DNA-bd_dom_sf"/>
</dbReference>
<evidence type="ECO:0000256" key="3">
    <source>
        <dbReference type="ARBA" id="ARBA00023163"/>
    </source>
</evidence>
<evidence type="ECO:0000256" key="2">
    <source>
        <dbReference type="ARBA" id="ARBA00023125"/>
    </source>
</evidence>
<reference evidence="5 6" key="1">
    <citation type="submission" date="2019-08" db="EMBL/GenBank/DDBJ databases">
        <title>Complete genome sequence of Terriglobus albidus strain ORNL.</title>
        <authorList>
            <person name="Podar M."/>
        </authorList>
    </citation>
    <scope>NUCLEOTIDE SEQUENCE [LARGE SCALE GENOMIC DNA]</scope>
    <source>
        <strain evidence="5 6">ORNL</strain>
    </source>
</reference>